<comment type="caution">
    <text evidence="6">The sequence shown here is derived from an EMBL/GenBank/DDBJ whole genome shotgun (WGS) entry which is preliminary data.</text>
</comment>
<evidence type="ECO:0000256" key="3">
    <source>
        <dbReference type="ARBA" id="ARBA00022833"/>
    </source>
</evidence>
<dbReference type="Pfam" id="PF01753">
    <property type="entry name" value="zf-MYND"/>
    <property type="match status" value="1"/>
</dbReference>
<sequence>MEGTRRQTIDYGLQREHKDALTTFCYEGKDPNLREKPYCFPCLYYDHKTVVSELKRCSRCHVAWYCSAECQTRHFKDHRAICKQIAEDEKCLELAAIPLRHFVDPEEDNAVAENILETRAGELGDIAEAQDYFKARIILANSYWTEAYMSEVKEVWEKSLFHFLELLRLYHISCPLEICFRVPFLLLYLNRDDEAYTFIRYWIELDNIDDEETLLRHKRSREGDWIYPVEPNCRYRDMFEDYTKLDGQEETEPYLMALAINKMRIVASNDFLSRALDYTLHETDGRRIQQVRSVVQEMLIGNDNDVASQRQQRDRLLDKIDFYDSKTLGIFLTCEPVSEARQFMNVDDVFRGEYDYPLGIALANGFRSFFRIPGAVDLVRQRV</sequence>
<keyword evidence="1" id="KW-0479">Metal-binding</keyword>
<keyword evidence="2 4" id="KW-0863">Zinc-finger</keyword>
<dbReference type="InterPro" id="IPR002893">
    <property type="entry name" value="Znf_MYND"/>
</dbReference>
<evidence type="ECO:0000256" key="2">
    <source>
        <dbReference type="ARBA" id="ARBA00022771"/>
    </source>
</evidence>
<dbReference type="OrthoDB" id="193263at2759"/>
<dbReference type="PROSITE" id="PS01360">
    <property type="entry name" value="ZF_MYND_1"/>
    <property type="match status" value="1"/>
</dbReference>
<evidence type="ECO:0000259" key="5">
    <source>
        <dbReference type="PROSITE" id="PS50865"/>
    </source>
</evidence>
<keyword evidence="7" id="KW-1185">Reference proteome</keyword>
<evidence type="ECO:0000256" key="1">
    <source>
        <dbReference type="ARBA" id="ARBA00022723"/>
    </source>
</evidence>
<proteinExistence type="predicted"/>
<dbReference type="Gene3D" id="6.10.140.2220">
    <property type="match status" value="1"/>
</dbReference>
<name>A0A1Z5KSE4_FISSO</name>
<accession>A0A1Z5KSE4</accession>
<dbReference type="SUPFAM" id="SSF144232">
    <property type="entry name" value="HIT/MYND zinc finger-like"/>
    <property type="match status" value="1"/>
</dbReference>
<reference evidence="6 7" key="1">
    <citation type="journal article" date="2015" name="Plant Cell">
        <title>Oil accumulation by the oleaginous diatom Fistulifera solaris as revealed by the genome and transcriptome.</title>
        <authorList>
            <person name="Tanaka T."/>
            <person name="Maeda Y."/>
            <person name="Veluchamy A."/>
            <person name="Tanaka M."/>
            <person name="Abida H."/>
            <person name="Marechal E."/>
            <person name="Bowler C."/>
            <person name="Muto M."/>
            <person name="Sunaga Y."/>
            <person name="Tanaka M."/>
            <person name="Yoshino T."/>
            <person name="Taniguchi T."/>
            <person name="Fukuda Y."/>
            <person name="Nemoto M."/>
            <person name="Matsumoto M."/>
            <person name="Wong P.S."/>
            <person name="Aburatani S."/>
            <person name="Fujibuchi W."/>
        </authorList>
    </citation>
    <scope>NUCLEOTIDE SEQUENCE [LARGE SCALE GENOMIC DNA]</scope>
    <source>
        <strain evidence="6 7">JPCC DA0580</strain>
    </source>
</reference>
<dbReference type="Proteomes" id="UP000198406">
    <property type="component" value="Unassembled WGS sequence"/>
</dbReference>
<dbReference type="EMBL" id="BDSP01000286">
    <property type="protein sequence ID" value="GAX29233.1"/>
    <property type="molecule type" value="Genomic_DNA"/>
</dbReference>
<feature type="domain" description="MYND-type" evidence="5">
    <location>
        <begin position="39"/>
        <end position="82"/>
    </location>
</feature>
<keyword evidence="3" id="KW-0862">Zinc</keyword>
<evidence type="ECO:0000313" key="7">
    <source>
        <dbReference type="Proteomes" id="UP000198406"/>
    </source>
</evidence>
<gene>
    <name evidence="6" type="ORF">FisN_28Lu092</name>
</gene>
<evidence type="ECO:0000256" key="4">
    <source>
        <dbReference type="PROSITE-ProRule" id="PRU00134"/>
    </source>
</evidence>
<dbReference type="InParanoid" id="A0A1Z5KSE4"/>
<protein>
    <recommendedName>
        <fullName evidence="5">MYND-type domain-containing protein</fullName>
    </recommendedName>
</protein>
<dbReference type="PROSITE" id="PS50865">
    <property type="entry name" value="ZF_MYND_2"/>
    <property type="match status" value="1"/>
</dbReference>
<evidence type="ECO:0000313" key="6">
    <source>
        <dbReference type="EMBL" id="GAX29233.1"/>
    </source>
</evidence>
<dbReference type="AlphaFoldDB" id="A0A1Z5KSE4"/>
<dbReference type="GO" id="GO:0008270">
    <property type="term" value="F:zinc ion binding"/>
    <property type="evidence" value="ECO:0007669"/>
    <property type="project" value="UniProtKB-KW"/>
</dbReference>
<organism evidence="6 7">
    <name type="scientific">Fistulifera solaris</name>
    <name type="common">Oleaginous diatom</name>
    <dbReference type="NCBI Taxonomy" id="1519565"/>
    <lineage>
        <taxon>Eukaryota</taxon>
        <taxon>Sar</taxon>
        <taxon>Stramenopiles</taxon>
        <taxon>Ochrophyta</taxon>
        <taxon>Bacillariophyta</taxon>
        <taxon>Bacillariophyceae</taxon>
        <taxon>Bacillariophycidae</taxon>
        <taxon>Naviculales</taxon>
        <taxon>Naviculaceae</taxon>
        <taxon>Fistulifera</taxon>
    </lineage>
</organism>